<sequence length="406" mass="45151">MNTAQAPQTLQVRCCIVGGGPAGMMLGLLLARQGVEVLVLEKHADFLRDFRGDTIHPSTLEVMHDLGLLDEFLARPHQQTQTVSLVVGGVPLTLGDFSHLPTHCKFIAFMPQWEFLDFLADHAREYPSFKLRMQAEVTDLIEEQGRVTGVRVSTPEGLLEVKADLLVAADGRRSVVREKAGLEVLDVGAPMDVLWMRVSKHPGDPSQLLGRIEAGQMLVMIDRGDYWQCAYLIAKGSLERIKQEGLPAFHQKLARIAPFLGDRLEELGAWDDIKLLTVAVDRLKQWYRPGLLCIGDAAHAMSPAGGVGINLAIQDAVATANILGPLLKHGPVDAEQLALVQKRREWPTRMTQRLQVLLQNRLITPLLNSTQPVSPPWLIRWLAQQPLFRRIPARLVGIGFRPEHVR</sequence>
<dbReference type="InterPro" id="IPR002938">
    <property type="entry name" value="FAD-bd"/>
</dbReference>
<dbReference type="EMBL" id="JADQDN010000011">
    <property type="protein sequence ID" value="MBF9197737.1"/>
    <property type="molecule type" value="Genomic_DNA"/>
</dbReference>
<keyword evidence="4" id="KW-1185">Reference proteome</keyword>
<dbReference type="Gene3D" id="3.50.50.60">
    <property type="entry name" value="FAD/NAD(P)-binding domain"/>
    <property type="match status" value="2"/>
</dbReference>
<protein>
    <submittedName>
        <fullName evidence="3">FAD-dependent oxidoreductase</fullName>
    </submittedName>
</protein>
<dbReference type="PRINTS" id="PR00420">
    <property type="entry name" value="RNGMNOXGNASE"/>
</dbReference>
<evidence type="ECO:0000256" key="1">
    <source>
        <dbReference type="ARBA" id="ARBA00023002"/>
    </source>
</evidence>
<dbReference type="Pfam" id="PF01494">
    <property type="entry name" value="FAD_binding_3"/>
    <property type="match status" value="1"/>
</dbReference>
<dbReference type="RefSeq" id="WP_196265094.1">
    <property type="nucleotide sequence ID" value="NZ_JADQDN010000011.1"/>
</dbReference>
<accession>A0ABS0HW96</accession>
<proteinExistence type="predicted"/>
<evidence type="ECO:0000313" key="3">
    <source>
        <dbReference type="EMBL" id="MBF9197737.1"/>
    </source>
</evidence>
<dbReference type="NCBIfam" id="NF004833">
    <property type="entry name" value="PRK06185.1-1"/>
    <property type="match status" value="1"/>
</dbReference>
<dbReference type="PANTHER" id="PTHR43476:SF5">
    <property type="entry name" value="FAD-DEPENDENT MONOOXYGENASE"/>
    <property type="match status" value="1"/>
</dbReference>
<keyword evidence="1" id="KW-0560">Oxidoreductase</keyword>
<dbReference type="SUPFAM" id="SSF51905">
    <property type="entry name" value="FAD/NAD(P)-binding domain"/>
    <property type="match status" value="1"/>
</dbReference>
<organism evidence="3 4">
    <name type="scientific">Microvirga terrestris</name>
    <dbReference type="NCBI Taxonomy" id="2791024"/>
    <lineage>
        <taxon>Bacteria</taxon>
        <taxon>Pseudomonadati</taxon>
        <taxon>Pseudomonadota</taxon>
        <taxon>Alphaproteobacteria</taxon>
        <taxon>Hyphomicrobiales</taxon>
        <taxon>Methylobacteriaceae</taxon>
        <taxon>Microvirga</taxon>
    </lineage>
</organism>
<reference evidence="3 4" key="1">
    <citation type="submission" date="2020-11" db="EMBL/GenBank/DDBJ databases">
        <authorList>
            <person name="Kim M.K."/>
        </authorList>
    </citation>
    <scope>NUCLEOTIDE SEQUENCE [LARGE SCALE GENOMIC DNA]</scope>
    <source>
        <strain evidence="3 4">BT290</strain>
    </source>
</reference>
<evidence type="ECO:0000313" key="4">
    <source>
        <dbReference type="Proteomes" id="UP000611708"/>
    </source>
</evidence>
<evidence type="ECO:0000259" key="2">
    <source>
        <dbReference type="Pfam" id="PF01494"/>
    </source>
</evidence>
<dbReference type="NCBIfam" id="NF004834">
    <property type="entry name" value="PRK06185.1-3"/>
    <property type="match status" value="1"/>
</dbReference>
<dbReference type="InterPro" id="IPR050631">
    <property type="entry name" value="PheA/TfdB_FAD_monoxygenase"/>
</dbReference>
<dbReference type="PANTHER" id="PTHR43476">
    <property type="entry name" value="3-(3-HYDROXY-PHENYL)PROPIONATE/3-HYDROXYCINNAMIC ACID HYDROXYLASE"/>
    <property type="match status" value="1"/>
</dbReference>
<feature type="domain" description="FAD-binding" evidence="2">
    <location>
        <begin position="12"/>
        <end position="345"/>
    </location>
</feature>
<name>A0ABS0HW96_9HYPH</name>
<gene>
    <name evidence="3" type="ORF">I2H36_16990</name>
</gene>
<dbReference type="InterPro" id="IPR036188">
    <property type="entry name" value="FAD/NAD-bd_sf"/>
</dbReference>
<dbReference type="Proteomes" id="UP000611708">
    <property type="component" value="Unassembled WGS sequence"/>
</dbReference>
<comment type="caution">
    <text evidence="3">The sequence shown here is derived from an EMBL/GenBank/DDBJ whole genome shotgun (WGS) entry which is preliminary data.</text>
</comment>